<keyword evidence="9" id="KW-1185">Reference proteome</keyword>
<evidence type="ECO:0000313" key="8">
    <source>
        <dbReference type="Ensembl" id="ENSPKIP00000020768.1"/>
    </source>
</evidence>
<dbReference type="Gene3D" id="3.40.50.300">
    <property type="entry name" value="P-loop containing nucleotide triphosphate hydrolases"/>
    <property type="match status" value="1"/>
</dbReference>
<dbReference type="InterPro" id="IPR000863">
    <property type="entry name" value="Sulfotransferase_dom"/>
</dbReference>
<dbReference type="KEGG" id="pki:111845286"/>
<dbReference type="STRING" id="1676925.ENSPKIP00000020768"/>
<comment type="similarity">
    <text evidence="2 6">Belongs to the sulfotransferase 1 family.</text>
</comment>
<evidence type="ECO:0000256" key="1">
    <source>
        <dbReference type="ARBA" id="ARBA00004496"/>
    </source>
</evidence>
<reference evidence="8" key="2">
    <citation type="submission" date="2025-09" db="UniProtKB">
        <authorList>
            <consortium name="Ensembl"/>
        </authorList>
    </citation>
    <scope>IDENTIFICATION</scope>
</reference>
<proteinExistence type="inferred from homology"/>
<protein>
    <recommendedName>
        <fullName evidence="6">Sulfotransferase</fullName>
        <ecNumber evidence="6">2.8.2.-</ecNumber>
    </recommendedName>
</protein>
<dbReference type="InterPro" id="IPR027417">
    <property type="entry name" value="P-loop_NTPase"/>
</dbReference>
<keyword evidence="4 6" id="KW-0808">Transferase</keyword>
<dbReference type="PANTHER" id="PTHR11783">
    <property type="entry name" value="SULFOTRANSFERASE SULT"/>
    <property type="match status" value="1"/>
</dbReference>
<reference evidence="8" key="1">
    <citation type="submission" date="2025-08" db="UniProtKB">
        <authorList>
            <consortium name="Ensembl"/>
        </authorList>
    </citation>
    <scope>IDENTIFICATION</scope>
</reference>
<sequence>MMSWTSCSVFLRDGQSALLRLLPAPDLLTPNKEYFPLMAQQEYKTLNDYLFEYKGMTFPIGEDYNITPEFIDSLEHFEIRDSDVFLVTFPKSGTVWTQRIITQLFNDTFPDDVDQFTYIRMPWLEFVEKSMDYNSRPSPRLFCSHLQEQVVPRGLHKKTAKVIYVTRNPKDTMASYFHFSKFMIKLEQHKDMNQMMDRFLRGWMIGGSWFDHVTGWYKNRDKYNILFLSYEEMIKDLRSNIVKICEFLGKNLSDAAIDRVVEMSTFKNMKDDIKANYESLPNDVMDKDKGKFLRKGTIGDWKNLLTVAQNEKFDQVFQEKMKDVPLTFIWDVDELHG</sequence>
<dbReference type="SUPFAM" id="SSF52540">
    <property type="entry name" value="P-loop containing nucleoside triphosphate hydrolases"/>
    <property type="match status" value="1"/>
</dbReference>
<feature type="domain" description="Sulfotransferase" evidence="7">
    <location>
        <begin position="81"/>
        <end position="324"/>
    </location>
</feature>
<dbReference type="GO" id="GO:0005737">
    <property type="term" value="C:cytoplasm"/>
    <property type="evidence" value="ECO:0007669"/>
    <property type="project" value="UniProtKB-SubCell"/>
</dbReference>
<evidence type="ECO:0000256" key="4">
    <source>
        <dbReference type="ARBA" id="ARBA00022679"/>
    </source>
</evidence>
<dbReference type="Pfam" id="PF00685">
    <property type="entry name" value="Sulfotransfer_1"/>
    <property type="match status" value="1"/>
</dbReference>
<evidence type="ECO:0000256" key="5">
    <source>
        <dbReference type="ARBA" id="ARBA00022939"/>
    </source>
</evidence>
<dbReference type="GO" id="GO:0008146">
    <property type="term" value="F:sulfotransferase activity"/>
    <property type="evidence" value="ECO:0007669"/>
    <property type="project" value="InterPro"/>
</dbReference>
<evidence type="ECO:0000256" key="6">
    <source>
        <dbReference type="RuleBase" id="RU361155"/>
    </source>
</evidence>
<dbReference type="GO" id="GO:0006805">
    <property type="term" value="P:xenobiotic metabolic process"/>
    <property type="evidence" value="ECO:0007669"/>
    <property type="project" value="UniProtKB-ARBA"/>
</dbReference>
<dbReference type="GeneTree" id="ENSGT00940000156772"/>
<dbReference type="GO" id="GO:0006584">
    <property type="term" value="P:catecholamine metabolic process"/>
    <property type="evidence" value="ECO:0007669"/>
    <property type="project" value="UniProtKB-KW"/>
</dbReference>
<accession>A0A3B3RR48</accession>
<evidence type="ECO:0000259" key="7">
    <source>
        <dbReference type="Pfam" id="PF00685"/>
    </source>
</evidence>
<keyword evidence="5" id="KW-0128">Catecholamine metabolism</keyword>
<dbReference type="FunFam" id="3.40.50.300:FF:000433">
    <property type="entry name" value="Estrogen sulfotransferase"/>
    <property type="match status" value="1"/>
</dbReference>
<comment type="subcellular location">
    <subcellularLocation>
        <location evidence="1">Cytoplasm</location>
    </subcellularLocation>
</comment>
<name>A0A3B3RR48_9TELE</name>
<evidence type="ECO:0000256" key="3">
    <source>
        <dbReference type="ARBA" id="ARBA00022490"/>
    </source>
</evidence>
<evidence type="ECO:0000313" key="9">
    <source>
        <dbReference type="Proteomes" id="UP000261540"/>
    </source>
</evidence>
<organism evidence="8 9">
    <name type="scientific">Paramormyrops kingsleyae</name>
    <dbReference type="NCBI Taxonomy" id="1676925"/>
    <lineage>
        <taxon>Eukaryota</taxon>
        <taxon>Metazoa</taxon>
        <taxon>Chordata</taxon>
        <taxon>Craniata</taxon>
        <taxon>Vertebrata</taxon>
        <taxon>Euteleostomi</taxon>
        <taxon>Actinopterygii</taxon>
        <taxon>Neopterygii</taxon>
        <taxon>Teleostei</taxon>
        <taxon>Osteoglossocephala</taxon>
        <taxon>Osteoglossomorpha</taxon>
        <taxon>Osteoglossiformes</taxon>
        <taxon>Mormyridae</taxon>
        <taxon>Paramormyrops</taxon>
    </lineage>
</organism>
<keyword evidence="3" id="KW-0963">Cytoplasm</keyword>
<dbReference type="Proteomes" id="UP000261540">
    <property type="component" value="Unplaced"/>
</dbReference>
<dbReference type="AlphaFoldDB" id="A0A3B3RR48"/>
<dbReference type="EC" id="2.8.2.-" evidence="6"/>
<dbReference type="Ensembl" id="ENSPKIT00000001390.1">
    <property type="protein sequence ID" value="ENSPKIP00000020768.1"/>
    <property type="gene ID" value="ENSPKIG00000005421.1"/>
</dbReference>
<dbReference type="OrthoDB" id="205623at2759"/>
<evidence type="ECO:0000256" key="2">
    <source>
        <dbReference type="ARBA" id="ARBA00005771"/>
    </source>
</evidence>